<protein>
    <recommendedName>
        <fullName evidence="2">DUF7924 domain-containing protein</fullName>
    </recommendedName>
</protein>
<reference evidence="3" key="1">
    <citation type="journal article" date="2021" name="IMA Fungus">
        <title>Genomic characterization of three marine fungi, including Emericellopsis atlantica sp. nov. with signatures of a generalist lifestyle and marine biomass degradation.</title>
        <authorList>
            <person name="Hagestad O.C."/>
            <person name="Hou L."/>
            <person name="Andersen J.H."/>
            <person name="Hansen E.H."/>
            <person name="Altermark B."/>
            <person name="Li C."/>
            <person name="Kuhnert E."/>
            <person name="Cox R.J."/>
            <person name="Crous P.W."/>
            <person name="Spatafora J.W."/>
            <person name="Lail K."/>
            <person name="Amirebrahimi M."/>
            <person name="Lipzen A."/>
            <person name="Pangilinan J."/>
            <person name="Andreopoulos W."/>
            <person name="Hayes R.D."/>
            <person name="Ng V."/>
            <person name="Grigoriev I.V."/>
            <person name="Jackson S.A."/>
            <person name="Sutton T.D.S."/>
            <person name="Dobson A.D.W."/>
            <person name="Rama T."/>
        </authorList>
    </citation>
    <scope>NUCLEOTIDE SEQUENCE</scope>
    <source>
        <strain evidence="3">TRa018bII</strain>
    </source>
</reference>
<dbReference type="PANTHER" id="PTHR42470:SF2">
    <property type="match status" value="1"/>
</dbReference>
<feature type="domain" description="DUF7924" evidence="2">
    <location>
        <begin position="217"/>
        <end position="387"/>
    </location>
</feature>
<sequence>MRRRDTTRSRSNRIQRQKYQTNLPKNRSTTLPDMDRNGKRARGPEEPPVCAPMNRPQKRLHASIAGANVKHTCDSNDKNLSLIDYWRKTGSWPKQYFEQDDQTRKDLNKDQEKDGCYEKYWKPEKNMNHLLTRKKSSSSSSLRIKQSEAGSAAPSSTTPGDQNPREVKSAPYQDAPYETILATKGSFMGKSRLGITDGSKTLCQTLLEKEQTVPQGSLFLESVNEGWNNSIPITKTHPQPDYATGFGREALQIVLSFFMATYYMYFPFLTCEVNCGATALDIADLQNAHIATMAVRGVVELFRQVKREQELHREILAFSISHDHRTVRIYGRYPIIEGDKTTFYRHPIHTFDFTVLDGREKWTAYKFTKNIYDMWMPNHFKMICSVIDKLPPDIDFEASQESELGECELSLAMKCHRLSDQSSQ</sequence>
<evidence type="ECO:0000313" key="4">
    <source>
        <dbReference type="Proteomes" id="UP000824998"/>
    </source>
</evidence>
<keyword evidence="4" id="KW-1185">Reference proteome</keyword>
<dbReference type="AlphaFoldDB" id="A0A9P7Y7Q2"/>
<dbReference type="OrthoDB" id="5132737at2759"/>
<accession>A0A9P7Y7Q2</accession>
<dbReference type="EMBL" id="MU252031">
    <property type="protein sequence ID" value="KAG9228182.1"/>
    <property type="molecule type" value="Genomic_DNA"/>
</dbReference>
<feature type="compositionally biased region" description="Basic and acidic residues" evidence="1">
    <location>
        <begin position="33"/>
        <end position="45"/>
    </location>
</feature>
<name>A0A9P7Y7Q2_9HELO</name>
<evidence type="ECO:0000259" key="2">
    <source>
        <dbReference type="Pfam" id="PF25545"/>
    </source>
</evidence>
<dbReference type="Proteomes" id="UP000824998">
    <property type="component" value="Unassembled WGS sequence"/>
</dbReference>
<feature type="compositionally biased region" description="Polar residues" evidence="1">
    <location>
        <begin position="17"/>
        <end position="31"/>
    </location>
</feature>
<evidence type="ECO:0000256" key="1">
    <source>
        <dbReference type="SAM" id="MobiDB-lite"/>
    </source>
</evidence>
<dbReference type="InterPro" id="IPR057684">
    <property type="entry name" value="DUF7924"/>
</dbReference>
<comment type="caution">
    <text evidence="3">The sequence shown here is derived from an EMBL/GenBank/DDBJ whole genome shotgun (WGS) entry which is preliminary data.</text>
</comment>
<dbReference type="PANTHER" id="PTHR42470">
    <property type="entry name" value="VAST DOMAIN-CONTAINING PROTEIN"/>
    <property type="match status" value="1"/>
</dbReference>
<dbReference type="Pfam" id="PF25545">
    <property type="entry name" value="DUF7924"/>
    <property type="match status" value="1"/>
</dbReference>
<organism evidence="3 4">
    <name type="scientific">Amylocarpus encephaloides</name>
    <dbReference type="NCBI Taxonomy" id="45428"/>
    <lineage>
        <taxon>Eukaryota</taxon>
        <taxon>Fungi</taxon>
        <taxon>Dikarya</taxon>
        <taxon>Ascomycota</taxon>
        <taxon>Pezizomycotina</taxon>
        <taxon>Leotiomycetes</taxon>
        <taxon>Helotiales</taxon>
        <taxon>Helotiales incertae sedis</taxon>
        <taxon>Amylocarpus</taxon>
    </lineage>
</organism>
<gene>
    <name evidence="3" type="ORF">BJ875DRAFT_528176</name>
</gene>
<evidence type="ECO:0000313" key="3">
    <source>
        <dbReference type="EMBL" id="KAG9228182.1"/>
    </source>
</evidence>
<proteinExistence type="predicted"/>
<feature type="region of interest" description="Disordered" evidence="1">
    <location>
        <begin position="131"/>
        <end position="174"/>
    </location>
</feature>
<feature type="region of interest" description="Disordered" evidence="1">
    <location>
        <begin position="1"/>
        <end position="54"/>
    </location>
</feature>